<dbReference type="PROSITE" id="PS00107">
    <property type="entry name" value="PROTEIN_KINASE_ATP"/>
    <property type="match status" value="1"/>
</dbReference>
<feature type="region of interest" description="Disordered" evidence="7">
    <location>
        <begin position="463"/>
        <end position="488"/>
    </location>
</feature>
<evidence type="ECO:0000313" key="9">
    <source>
        <dbReference type="EMBL" id="PWA73049.1"/>
    </source>
</evidence>
<dbReference type="PANTHER" id="PTHR27003:SF361">
    <property type="entry name" value="PROTEIN KINASE DOMAIN-CONTAINING PROTEIN"/>
    <property type="match status" value="1"/>
</dbReference>
<accession>A0A2U1NHR4</accession>
<dbReference type="Pfam" id="PF00069">
    <property type="entry name" value="Pkinase"/>
    <property type="match status" value="1"/>
</dbReference>
<protein>
    <submittedName>
        <fullName evidence="9">Serine-threonine/tyrosine-protein kinase catalytic domain-containing protein</fullName>
    </submittedName>
</protein>
<evidence type="ECO:0000256" key="7">
    <source>
        <dbReference type="SAM" id="MobiDB-lite"/>
    </source>
</evidence>
<dbReference type="AlphaFoldDB" id="A0A2U1NHR4"/>
<keyword evidence="2 5" id="KW-0547">Nucleotide-binding</keyword>
<organism evidence="9 10">
    <name type="scientific">Artemisia annua</name>
    <name type="common">Sweet wormwood</name>
    <dbReference type="NCBI Taxonomy" id="35608"/>
    <lineage>
        <taxon>Eukaryota</taxon>
        <taxon>Viridiplantae</taxon>
        <taxon>Streptophyta</taxon>
        <taxon>Embryophyta</taxon>
        <taxon>Tracheophyta</taxon>
        <taxon>Spermatophyta</taxon>
        <taxon>Magnoliopsida</taxon>
        <taxon>eudicotyledons</taxon>
        <taxon>Gunneridae</taxon>
        <taxon>Pentapetalae</taxon>
        <taxon>asterids</taxon>
        <taxon>campanulids</taxon>
        <taxon>Asterales</taxon>
        <taxon>Asteraceae</taxon>
        <taxon>Asteroideae</taxon>
        <taxon>Anthemideae</taxon>
        <taxon>Artemisiinae</taxon>
        <taxon>Artemisia</taxon>
    </lineage>
</organism>
<feature type="binding site" evidence="5">
    <location>
        <position position="52"/>
    </location>
    <ligand>
        <name>ATP</name>
        <dbReference type="ChEBI" id="CHEBI:30616"/>
    </ligand>
</feature>
<dbReference type="InterPro" id="IPR045272">
    <property type="entry name" value="ANXUR1/2-like"/>
</dbReference>
<feature type="compositionally biased region" description="Basic and acidic residues" evidence="7">
    <location>
        <begin position="400"/>
        <end position="410"/>
    </location>
</feature>
<dbReference type="GO" id="GO:0009506">
    <property type="term" value="C:plasmodesma"/>
    <property type="evidence" value="ECO:0007669"/>
    <property type="project" value="TreeGrafter"/>
</dbReference>
<feature type="domain" description="Protein kinase" evidence="8">
    <location>
        <begin position="1"/>
        <end position="273"/>
    </location>
</feature>
<dbReference type="SUPFAM" id="SSF56112">
    <property type="entry name" value="Protein kinase-like (PK-like)"/>
    <property type="match status" value="1"/>
</dbReference>
<name>A0A2U1NHR4_ARTAN</name>
<dbReference type="InterPro" id="IPR017441">
    <property type="entry name" value="Protein_kinase_ATP_BS"/>
</dbReference>
<dbReference type="GO" id="GO:0005886">
    <property type="term" value="C:plasma membrane"/>
    <property type="evidence" value="ECO:0007669"/>
    <property type="project" value="TreeGrafter"/>
</dbReference>
<dbReference type="PROSITE" id="PS50011">
    <property type="entry name" value="PROTEIN_KINASE_DOM"/>
    <property type="match status" value="1"/>
</dbReference>
<dbReference type="Gene3D" id="3.30.200.20">
    <property type="entry name" value="Phosphorylase Kinase, domain 1"/>
    <property type="match status" value="1"/>
</dbReference>
<evidence type="ECO:0000256" key="4">
    <source>
        <dbReference type="ARBA" id="ARBA00022840"/>
    </source>
</evidence>
<sequence length="488" mass="55263">MSMKKWQHLKIPFDEIKVATNNFEDCIGKGGYGCVYKGQLSVSGVSTTVAVKRLNETLGQGLKEFLTEIDLLSERGSLDKYLKRSNSTRLTWLERLKICVDAARGLDHLHNRAGEHQTIIHRDIKSANILLDENWVAKISDLGLSKLSFSGLDRSVVISHACGTPGYCEPEYIYSGVVKKESDVYSFGMVLFEAICGRLCSVKDDDGFLLSGRLAKQYYESKKLDEIIDPSLKEQMNAYSKSRFSAIAYGCLHDDREQRPGMDVVMKELEETLKIQEEYEFEKEYGFEYWETKLPRDVDEIIKLFEIPPKVSNNKKELFFFLCNGIYFDTPTKELRPDNAMAEKYHQKRKQQKLDEVKAHLAFEEASQQSKSRTPHQKKDLRKKIEAKRPRSASSQVEFPKGKGSREKECTQEIGKMECSIDLEAETKRGVSLHTRNAPEISPTVMKKEGKTSITRAFAPVTPGGMIAVGRPLDTRTTQKPEVIGGGG</sequence>
<keyword evidence="3 9" id="KW-0418">Kinase</keyword>
<keyword evidence="4 5" id="KW-0067">ATP-binding</keyword>
<dbReference type="PROSITE" id="PS00108">
    <property type="entry name" value="PROTEIN_KINASE_ST"/>
    <property type="match status" value="1"/>
</dbReference>
<feature type="region of interest" description="Disordered" evidence="7">
    <location>
        <begin position="364"/>
        <end position="410"/>
    </location>
</feature>
<reference evidence="9 10" key="1">
    <citation type="journal article" date="2018" name="Mol. Plant">
        <title>The genome of Artemisia annua provides insight into the evolution of Asteraceae family and artemisinin biosynthesis.</title>
        <authorList>
            <person name="Shen Q."/>
            <person name="Zhang L."/>
            <person name="Liao Z."/>
            <person name="Wang S."/>
            <person name="Yan T."/>
            <person name="Shi P."/>
            <person name="Liu M."/>
            <person name="Fu X."/>
            <person name="Pan Q."/>
            <person name="Wang Y."/>
            <person name="Lv Z."/>
            <person name="Lu X."/>
            <person name="Zhang F."/>
            <person name="Jiang W."/>
            <person name="Ma Y."/>
            <person name="Chen M."/>
            <person name="Hao X."/>
            <person name="Li L."/>
            <person name="Tang Y."/>
            <person name="Lv G."/>
            <person name="Zhou Y."/>
            <person name="Sun X."/>
            <person name="Brodelius P.E."/>
            <person name="Rose J.K.C."/>
            <person name="Tang K."/>
        </authorList>
    </citation>
    <scope>NUCLEOTIDE SEQUENCE [LARGE SCALE GENOMIC DNA]</scope>
    <source>
        <strain evidence="10">cv. Huhao1</strain>
        <tissue evidence="9">Leaf</tissue>
    </source>
</reference>
<evidence type="ECO:0000259" key="8">
    <source>
        <dbReference type="PROSITE" id="PS50011"/>
    </source>
</evidence>
<dbReference type="Gene3D" id="1.10.510.10">
    <property type="entry name" value="Transferase(Phosphotransferase) domain 1"/>
    <property type="match status" value="1"/>
</dbReference>
<comment type="similarity">
    <text evidence="6">Belongs to the protein kinase superfamily.</text>
</comment>
<dbReference type="OrthoDB" id="1658195at2759"/>
<evidence type="ECO:0000256" key="3">
    <source>
        <dbReference type="ARBA" id="ARBA00022777"/>
    </source>
</evidence>
<dbReference type="STRING" id="35608.A0A2U1NHR4"/>
<dbReference type="GO" id="GO:0004674">
    <property type="term" value="F:protein serine/threonine kinase activity"/>
    <property type="evidence" value="ECO:0007669"/>
    <property type="project" value="UniProtKB-KW"/>
</dbReference>
<dbReference type="PANTHER" id="PTHR27003">
    <property type="entry name" value="OS07G0166700 PROTEIN"/>
    <property type="match status" value="1"/>
</dbReference>
<dbReference type="GO" id="GO:0005524">
    <property type="term" value="F:ATP binding"/>
    <property type="evidence" value="ECO:0007669"/>
    <property type="project" value="UniProtKB-UniRule"/>
</dbReference>
<evidence type="ECO:0000256" key="6">
    <source>
        <dbReference type="RuleBase" id="RU000304"/>
    </source>
</evidence>
<keyword evidence="6" id="KW-0723">Serine/threonine-protein kinase</keyword>
<evidence type="ECO:0000313" key="10">
    <source>
        <dbReference type="Proteomes" id="UP000245207"/>
    </source>
</evidence>
<evidence type="ECO:0000256" key="5">
    <source>
        <dbReference type="PROSITE-ProRule" id="PRU10141"/>
    </source>
</evidence>
<comment type="caution">
    <text evidence="9">The sequence shown here is derived from an EMBL/GenBank/DDBJ whole genome shotgun (WGS) entry which is preliminary data.</text>
</comment>
<keyword evidence="1" id="KW-0808">Transferase</keyword>
<keyword evidence="10" id="KW-1185">Reference proteome</keyword>
<dbReference type="Proteomes" id="UP000245207">
    <property type="component" value="Unassembled WGS sequence"/>
</dbReference>
<dbReference type="InterPro" id="IPR008271">
    <property type="entry name" value="Ser/Thr_kinase_AS"/>
</dbReference>
<feature type="compositionally biased region" description="Basic residues" evidence="7">
    <location>
        <begin position="373"/>
        <end position="382"/>
    </location>
</feature>
<evidence type="ECO:0000256" key="2">
    <source>
        <dbReference type="ARBA" id="ARBA00022741"/>
    </source>
</evidence>
<proteinExistence type="inferred from homology"/>
<evidence type="ECO:0000256" key="1">
    <source>
        <dbReference type="ARBA" id="ARBA00022679"/>
    </source>
</evidence>
<gene>
    <name evidence="9" type="ORF">CTI12_AA264620</name>
</gene>
<dbReference type="GO" id="GO:0004714">
    <property type="term" value="F:transmembrane receptor protein tyrosine kinase activity"/>
    <property type="evidence" value="ECO:0007669"/>
    <property type="project" value="InterPro"/>
</dbReference>
<dbReference type="SMART" id="SM00220">
    <property type="entry name" value="S_TKc"/>
    <property type="match status" value="1"/>
</dbReference>
<dbReference type="InterPro" id="IPR000719">
    <property type="entry name" value="Prot_kinase_dom"/>
</dbReference>
<dbReference type="InterPro" id="IPR011009">
    <property type="entry name" value="Kinase-like_dom_sf"/>
</dbReference>
<dbReference type="EMBL" id="PKPP01002798">
    <property type="protein sequence ID" value="PWA73049.1"/>
    <property type="molecule type" value="Genomic_DNA"/>
</dbReference>